<dbReference type="EMBL" id="FOCQ01000004">
    <property type="protein sequence ID" value="SEN00467.1"/>
    <property type="molecule type" value="Genomic_DNA"/>
</dbReference>
<dbReference type="PANTHER" id="PTHR12149:SF8">
    <property type="entry name" value="PROTEIN-RIBULOSAMINE 3-KINASE"/>
    <property type="match status" value="1"/>
</dbReference>
<reference evidence="2 3" key="1">
    <citation type="submission" date="2016-10" db="EMBL/GenBank/DDBJ databases">
        <authorList>
            <person name="de Groot N.N."/>
        </authorList>
    </citation>
    <scope>NUCLEOTIDE SEQUENCE [LARGE SCALE GENOMIC DNA]</scope>
    <source>
        <strain evidence="2 3">DSM 46701</strain>
    </source>
</reference>
<gene>
    <name evidence="2" type="ORF">SAMN05444955_104209</name>
</gene>
<dbReference type="OrthoDB" id="5291879at2"/>
<keyword evidence="3" id="KW-1185">Reference proteome</keyword>
<keyword evidence="1" id="KW-0808">Transferase</keyword>
<dbReference type="PANTHER" id="PTHR12149">
    <property type="entry name" value="FRUCTOSAMINE 3 KINASE-RELATED PROTEIN"/>
    <property type="match status" value="1"/>
</dbReference>
<evidence type="ECO:0000313" key="3">
    <source>
        <dbReference type="Proteomes" id="UP000199695"/>
    </source>
</evidence>
<organism evidence="2 3">
    <name type="scientific">Lihuaxuella thermophila</name>
    <dbReference type="NCBI Taxonomy" id="1173111"/>
    <lineage>
        <taxon>Bacteria</taxon>
        <taxon>Bacillati</taxon>
        <taxon>Bacillota</taxon>
        <taxon>Bacilli</taxon>
        <taxon>Bacillales</taxon>
        <taxon>Thermoactinomycetaceae</taxon>
        <taxon>Lihuaxuella</taxon>
    </lineage>
</organism>
<keyword evidence="1 2" id="KW-0418">Kinase</keyword>
<dbReference type="Gene3D" id="3.90.1200.10">
    <property type="match status" value="1"/>
</dbReference>
<evidence type="ECO:0000256" key="1">
    <source>
        <dbReference type="PIRNR" id="PIRNR006221"/>
    </source>
</evidence>
<dbReference type="RefSeq" id="WP_089966420.1">
    <property type="nucleotide sequence ID" value="NZ_FOCQ01000004.1"/>
</dbReference>
<dbReference type="Gene3D" id="3.30.200.20">
    <property type="entry name" value="Phosphorylase Kinase, domain 1"/>
    <property type="match status" value="1"/>
</dbReference>
<protein>
    <submittedName>
        <fullName evidence="2">Fructosamine-3-kinase</fullName>
    </submittedName>
</protein>
<dbReference type="GO" id="GO:0016301">
    <property type="term" value="F:kinase activity"/>
    <property type="evidence" value="ECO:0007669"/>
    <property type="project" value="UniProtKB-UniRule"/>
</dbReference>
<dbReference type="InterPro" id="IPR016477">
    <property type="entry name" value="Fructo-/Ketosamine-3-kinase"/>
</dbReference>
<name>A0A1H8D1U4_9BACL</name>
<dbReference type="STRING" id="1173111.SAMN05444955_104209"/>
<dbReference type="Proteomes" id="UP000199695">
    <property type="component" value="Unassembled WGS sequence"/>
</dbReference>
<evidence type="ECO:0000313" key="2">
    <source>
        <dbReference type="EMBL" id="SEN00467.1"/>
    </source>
</evidence>
<dbReference type="AlphaFoldDB" id="A0A1H8D1U4"/>
<dbReference type="SUPFAM" id="SSF56112">
    <property type="entry name" value="Protein kinase-like (PK-like)"/>
    <property type="match status" value="1"/>
</dbReference>
<proteinExistence type="inferred from homology"/>
<dbReference type="InterPro" id="IPR011009">
    <property type="entry name" value="Kinase-like_dom_sf"/>
</dbReference>
<dbReference type="PIRSF" id="PIRSF006221">
    <property type="entry name" value="Ketosamine-3-kinase"/>
    <property type="match status" value="1"/>
</dbReference>
<dbReference type="Pfam" id="PF03881">
    <property type="entry name" value="Fructosamin_kin"/>
    <property type="match status" value="1"/>
</dbReference>
<comment type="similarity">
    <text evidence="1">Belongs to the fructosamine kinase family.</text>
</comment>
<sequence length="288" mass="32865">MDGSISEALTRLGDRSRPGQIRPLSGGCINQAFYVQTGNSEYFVKTNERAGRDFFQKEAEGLRLLGNAQAIQVPNVYGYFYFEETETSVLVLEWVEGNKNSRTEEQLGRGVAGLHQTYGGAFGLEADNYIGSLPQVNQWQDDWIAFYREQRLGVQAALAEQQGYMHPGRFKKLQKLMDRLEEWLPDHVKPSLIHGDLWSGNWITGPGGEPYLIDPAVCFAHFELELAFTELFGGFSEKFYRAYDEVNPVSEGYQDRKQLYQLYYLLVHLNVFGESYGSAVDRVLEYYV</sequence>
<accession>A0A1H8D1U4</accession>